<keyword evidence="5" id="KW-1185">Reference proteome</keyword>
<evidence type="ECO:0000256" key="2">
    <source>
        <dbReference type="SAM" id="MobiDB-lite"/>
    </source>
</evidence>
<accession>A0AA39QZJ9</accession>
<evidence type="ECO:0000313" key="5">
    <source>
        <dbReference type="Proteomes" id="UP001166286"/>
    </source>
</evidence>
<feature type="region of interest" description="Disordered" evidence="2">
    <location>
        <begin position="153"/>
        <end position="188"/>
    </location>
</feature>
<dbReference type="EMBL" id="JAFEKC020000014">
    <property type="protein sequence ID" value="KAK0510859.1"/>
    <property type="molecule type" value="Genomic_DNA"/>
</dbReference>
<proteinExistence type="predicted"/>
<comment type="caution">
    <text evidence="4">The sequence shown here is derived from an EMBL/GenBank/DDBJ whole genome shotgun (WGS) entry which is preliminary data.</text>
</comment>
<feature type="coiled-coil region" evidence="1">
    <location>
        <begin position="13"/>
        <end position="75"/>
    </location>
</feature>
<evidence type="ECO:0000313" key="4">
    <source>
        <dbReference type="EMBL" id="KAK0510859.1"/>
    </source>
</evidence>
<dbReference type="Proteomes" id="UP001166286">
    <property type="component" value="Unassembled WGS sequence"/>
</dbReference>
<keyword evidence="3" id="KW-0812">Transmembrane</keyword>
<evidence type="ECO:0000256" key="3">
    <source>
        <dbReference type="SAM" id="Phobius"/>
    </source>
</evidence>
<reference evidence="4" key="1">
    <citation type="submission" date="2023-03" db="EMBL/GenBank/DDBJ databases">
        <title>Complete genome of Cladonia borealis.</title>
        <authorList>
            <person name="Park H."/>
        </authorList>
    </citation>
    <scope>NUCLEOTIDE SEQUENCE</scope>
    <source>
        <strain evidence="4">ANT050790</strain>
    </source>
</reference>
<keyword evidence="3" id="KW-0472">Membrane</keyword>
<evidence type="ECO:0000256" key="1">
    <source>
        <dbReference type="SAM" id="Coils"/>
    </source>
</evidence>
<keyword evidence="3" id="KW-1133">Transmembrane helix</keyword>
<feature type="compositionally biased region" description="Polar residues" evidence="2">
    <location>
        <begin position="173"/>
        <end position="188"/>
    </location>
</feature>
<feature type="transmembrane region" description="Helical" evidence="3">
    <location>
        <begin position="312"/>
        <end position="329"/>
    </location>
</feature>
<sequence length="331" mass="35379">MASSKGAIDVSTEERFERKKAELLGMIDNLAKRLSLDEWPILGAGSTSGHKDPYKKLLEDELAKLIHQYEMLAAQLDFDNGHGKATTTINGSNVGAGSTSGHENSYIARLEAKKATLRRERELGAGQIGLDDGGVSGTSGHENSYIARKKAELRRQRESGAGQIGPDDGHRAATTTSNGRDHGTGNTIETPQIIVCTPEDILAADATTNNGRGLGAVSTFTAVPDDGRGVVANPFNGRYLVPGGGLRQRGSGASRTFQMVPDDVLGAGNTANGREIEARSAFINHVAQLLQNMDVNAELDNNNNFTHFERMLVVWIGVAMSAFIVGVYFRS</sequence>
<dbReference type="AlphaFoldDB" id="A0AA39QZJ9"/>
<organism evidence="4 5">
    <name type="scientific">Cladonia borealis</name>
    <dbReference type="NCBI Taxonomy" id="184061"/>
    <lineage>
        <taxon>Eukaryota</taxon>
        <taxon>Fungi</taxon>
        <taxon>Dikarya</taxon>
        <taxon>Ascomycota</taxon>
        <taxon>Pezizomycotina</taxon>
        <taxon>Lecanoromycetes</taxon>
        <taxon>OSLEUM clade</taxon>
        <taxon>Lecanoromycetidae</taxon>
        <taxon>Lecanorales</taxon>
        <taxon>Lecanorineae</taxon>
        <taxon>Cladoniaceae</taxon>
        <taxon>Cladonia</taxon>
    </lineage>
</organism>
<keyword evidence="1" id="KW-0175">Coiled coil</keyword>
<gene>
    <name evidence="4" type="ORF">JMJ35_006411</name>
</gene>
<name>A0AA39QZJ9_9LECA</name>
<protein>
    <submittedName>
        <fullName evidence="4">Uncharacterized protein</fullName>
    </submittedName>
</protein>